<evidence type="ECO:0000313" key="2">
    <source>
        <dbReference type="Proteomes" id="UP001203338"/>
    </source>
</evidence>
<comment type="caution">
    <text evidence="1">The sequence shown here is derived from an EMBL/GenBank/DDBJ whole genome shotgun (WGS) entry which is preliminary data.</text>
</comment>
<protein>
    <submittedName>
        <fullName evidence="1">Uncharacterized protein</fullName>
    </submittedName>
</protein>
<dbReference type="Proteomes" id="UP001203338">
    <property type="component" value="Unassembled WGS sequence"/>
</dbReference>
<accession>A0ABT0PJN9</accession>
<reference evidence="1 2" key="1">
    <citation type="submission" date="2022-05" db="EMBL/GenBank/DDBJ databases">
        <authorList>
            <person name="Park J.-S."/>
        </authorList>
    </citation>
    <scope>NUCLEOTIDE SEQUENCE [LARGE SCALE GENOMIC DNA]</scope>
    <source>
        <strain evidence="1 2">2012CJ34-2</strain>
    </source>
</reference>
<sequence length="128" mass="14449">MRFLYRLVTPAVTLSIALLSAVEGDYIISLSAAIILGLICYNLMDTTDPEKEPQHIPNIIRKGPFHIHFNDTDYPDWIQTEDGHYFSYFGLDNEDGRPNRVDKEGIVYFGVRYTDSGVSLPEVSGSFS</sequence>
<gene>
    <name evidence="1" type="ORF">M3P05_16965</name>
</gene>
<organism evidence="1 2">
    <name type="scientific">Parendozoicomonas callyspongiae</name>
    <dbReference type="NCBI Taxonomy" id="2942213"/>
    <lineage>
        <taxon>Bacteria</taxon>
        <taxon>Pseudomonadati</taxon>
        <taxon>Pseudomonadota</taxon>
        <taxon>Gammaproteobacteria</taxon>
        <taxon>Oceanospirillales</taxon>
        <taxon>Endozoicomonadaceae</taxon>
        <taxon>Parendozoicomonas</taxon>
    </lineage>
</organism>
<dbReference type="EMBL" id="JAMFLX010000028">
    <property type="protein sequence ID" value="MCL6271610.1"/>
    <property type="molecule type" value="Genomic_DNA"/>
</dbReference>
<name>A0ABT0PJN9_9GAMM</name>
<keyword evidence="2" id="KW-1185">Reference proteome</keyword>
<evidence type="ECO:0000313" key="1">
    <source>
        <dbReference type="EMBL" id="MCL6271610.1"/>
    </source>
</evidence>
<proteinExistence type="predicted"/>
<dbReference type="RefSeq" id="WP_249701242.1">
    <property type="nucleotide sequence ID" value="NZ_JAMFLX010000028.1"/>
</dbReference>